<proteinExistence type="predicted"/>
<dbReference type="RefSeq" id="WP_109877199.1">
    <property type="nucleotide sequence ID" value="NZ_AP026695.1"/>
</dbReference>
<dbReference type="Pfam" id="PF04254">
    <property type="entry name" value="DUF432"/>
    <property type="match status" value="1"/>
</dbReference>
<evidence type="ECO:0000313" key="2">
    <source>
        <dbReference type="Proteomes" id="UP000245829"/>
    </source>
</evidence>
<keyword evidence="2" id="KW-1185">Reference proteome</keyword>
<name>A0A2S2KT12_9ARCH</name>
<comment type="caution">
    <text evidence="1">The sequence shown here is derived from an EMBL/GenBank/DDBJ whole genome shotgun (WGS) entry which is preliminary data.</text>
</comment>
<reference evidence="1 2" key="1">
    <citation type="submission" date="2018-05" db="EMBL/GenBank/DDBJ databases">
        <title>genome sequencing of Nitrosopumilus sp. NM25.</title>
        <authorList>
            <person name="Mori K."/>
            <person name="Nakagawa T."/>
        </authorList>
    </citation>
    <scope>NUCLEOTIDE SEQUENCE [LARGE SCALE GENOMIC DNA]</scope>
    <source>
        <strain evidence="1 2">NM25</strain>
    </source>
</reference>
<protein>
    <recommendedName>
        <fullName evidence="3">DUF432 domain-containing protein</fullName>
    </recommendedName>
</protein>
<sequence length="251" mass="28411">MSQIQPESVFSDYGIYKVIDNLELSLPDITIKIDKIGDHVFSYVRKDAEDNIVKKIIPTKSDDLIIELSPIRPLNYPAKRTSYVYLDFETPLFLSEGSAVTVFVRCPIEIGVFLVHDEHKDSLDCFTCDPNNSRFCLYGDPESGNLCKYALSEIVESYDDSIPFLNGVLKIDIKNDLDKGLTLSKIVFPITGNSIYYKNSKAIIDSLSAIMKKKLTLEIIDVTSDKIQTDWIMSPTFEQIESIKHMDMGVD</sequence>
<dbReference type="Proteomes" id="UP000245829">
    <property type="component" value="Unassembled WGS sequence"/>
</dbReference>
<accession>A0A2S2KT12</accession>
<dbReference type="InterPro" id="IPR007366">
    <property type="entry name" value="DUF432"/>
</dbReference>
<evidence type="ECO:0008006" key="3">
    <source>
        <dbReference type="Google" id="ProtNLM"/>
    </source>
</evidence>
<gene>
    <name evidence="1" type="ORF">NZNM25_13860</name>
</gene>
<evidence type="ECO:0000313" key="1">
    <source>
        <dbReference type="EMBL" id="GBH34595.1"/>
    </source>
</evidence>
<dbReference type="PIRSF" id="PIRSF019202">
    <property type="entry name" value="UCP019202"/>
    <property type="match status" value="1"/>
</dbReference>
<dbReference type="GeneID" id="76209113"/>
<dbReference type="OrthoDB" id="116710at2157"/>
<dbReference type="EMBL" id="BGKI01000007">
    <property type="protein sequence ID" value="GBH34595.1"/>
    <property type="molecule type" value="Genomic_DNA"/>
</dbReference>
<dbReference type="AlphaFoldDB" id="A0A2S2KT12"/>
<organism evidence="1 2">
    <name type="scientific">Nitrosopumilus zosterae</name>
    <dbReference type="NCBI Taxonomy" id="718286"/>
    <lineage>
        <taxon>Archaea</taxon>
        <taxon>Nitrososphaerota</taxon>
        <taxon>Nitrososphaeria</taxon>
        <taxon>Nitrosopumilales</taxon>
        <taxon>Nitrosopumilaceae</taxon>
        <taxon>Nitrosopumilus</taxon>
    </lineage>
</organism>